<reference evidence="4" key="1">
    <citation type="submission" date="2019-02" db="EMBL/GenBank/DDBJ databases">
        <title>Deep-cultivation of Planctomycetes and their phenomic and genomic characterization uncovers novel biology.</title>
        <authorList>
            <person name="Wiegand S."/>
            <person name="Jogler M."/>
            <person name="Boedeker C."/>
            <person name="Pinto D."/>
            <person name="Vollmers J."/>
            <person name="Rivas-Marin E."/>
            <person name="Kohn T."/>
            <person name="Peeters S.H."/>
            <person name="Heuer A."/>
            <person name="Rast P."/>
            <person name="Oberbeckmann S."/>
            <person name="Bunk B."/>
            <person name="Jeske O."/>
            <person name="Meyerdierks A."/>
            <person name="Storesund J.E."/>
            <person name="Kallscheuer N."/>
            <person name="Luecker S."/>
            <person name="Lage O.M."/>
            <person name="Pohl T."/>
            <person name="Merkel B.J."/>
            <person name="Hornburger P."/>
            <person name="Mueller R.-W."/>
            <person name="Bruemmer F."/>
            <person name="Labrenz M."/>
            <person name="Spormann A.M."/>
            <person name="Op den Camp H."/>
            <person name="Overmann J."/>
            <person name="Amann R."/>
            <person name="Jetten M.S.M."/>
            <person name="Mascher T."/>
            <person name="Medema M.H."/>
            <person name="Devos D.P."/>
            <person name="Kaster A.-K."/>
            <person name="Ovreas L."/>
            <person name="Rohde M."/>
            <person name="Galperin M.Y."/>
            <person name="Jogler C."/>
        </authorList>
    </citation>
    <scope>NUCLEOTIDE SEQUENCE [LARGE SCALE GENOMIC DNA]</scope>
    <source>
        <strain evidence="4">Pan97</strain>
    </source>
</reference>
<evidence type="ECO:0000313" key="3">
    <source>
        <dbReference type="EMBL" id="QDU75020.1"/>
    </source>
</evidence>
<keyword evidence="2" id="KW-0812">Transmembrane</keyword>
<dbReference type="PANTHER" id="PTHR13325">
    <property type="entry name" value="PROTEASE M50 MEMBRANE-BOUND TRANSCRIPTION FACTOR SITE 2 PROTEASE"/>
    <property type="match status" value="1"/>
</dbReference>
<evidence type="ECO:0000256" key="1">
    <source>
        <dbReference type="SAM" id="Coils"/>
    </source>
</evidence>
<dbReference type="InterPro" id="IPR001193">
    <property type="entry name" value="MBTPS2"/>
</dbReference>
<keyword evidence="2" id="KW-1133">Transmembrane helix</keyword>
<keyword evidence="1" id="KW-0175">Coiled coil</keyword>
<dbReference type="GO" id="GO:0031293">
    <property type="term" value="P:membrane protein intracellular domain proteolysis"/>
    <property type="evidence" value="ECO:0007669"/>
    <property type="project" value="TreeGrafter"/>
</dbReference>
<dbReference type="GO" id="GO:0005737">
    <property type="term" value="C:cytoplasm"/>
    <property type="evidence" value="ECO:0007669"/>
    <property type="project" value="TreeGrafter"/>
</dbReference>
<dbReference type="EMBL" id="CP036289">
    <property type="protein sequence ID" value="QDU75020.1"/>
    <property type="molecule type" value="Genomic_DNA"/>
</dbReference>
<feature type="transmembrane region" description="Helical" evidence="2">
    <location>
        <begin position="361"/>
        <end position="384"/>
    </location>
</feature>
<dbReference type="KEGG" id="bvo:Pan97_20400"/>
<feature type="transmembrane region" description="Helical" evidence="2">
    <location>
        <begin position="286"/>
        <end position="305"/>
    </location>
</feature>
<dbReference type="GO" id="GO:0016020">
    <property type="term" value="C:membrane"/>
    <property type="evidence" value="ECO:0007669"/>
    <property type="project" value="InterPro"/>
</dbReference>
<dbReference type="OrthoDB" id="9759690at2"/>
<dbReference type="GO" id="GO:0004222">
    <property type="term" value="F:metalloendopeptidase activity"/>
    <property type="evidence" value="ECO:0007669"/>
    <property type="project" value="InterPro"/>
</dbReference>
<gene>
    <name evidence="3" type="ORF">Pan97_20400</name>
</gene>
<dbReference type="Gene3D" id="1.10.10.1150">
    <property type="entry name" value="Coenzyme PQQ synthesis protein D (PqqD)"/>
    <property type="match status" value="1"/>
</dbReference>
<feature type="coiled-coil region" evidence="1">
    <location>
        <begin position="502"/>
        <end position="563"/>
    </location>
</feature>
<protein>
    <submittedName>
        <fullName evidence="3">HlyD family secretion protein</fullName>
    </submittedName>
</protein>
<dbReference type="Gene3D" id="2.40.30.170">
    <property type="match status" value="1"/>
</dbReference>
<dbReference type="InterPro" id="IPR041881">
    <property type="entry name" value="PqqD_sf"/>
</dbReference>
<evidence type="ECO:0000256" key="2">
    <source>
        <dbReference type="SAM" id="Phobius"/>
    </source>
</evidence>
<dbReference type="RefSeq" id="WP_144972077.1">
    <property type="nucleotide sequence ID" value="NZ_CP036289.1"/>
</dbReference>
<sequence>MVSLQDSLVASSSRPLPLRKRPDLSARQHTYQGRGYWVVKEPIGLNYFRFQEEEYAILNMLDGKTSLQEIKEKFEKEFAPQKISFNDLQQFIGTLHRSGLVITTAMDQGRQLKVRRDERKWKETVQLMSNILAVRFKGFDPDRLLTALNPYTRWFFTFPAMILVMLLCAAALTLVTVQNDVFRSRLPSFQEFFGPSNWLLLGAVLGVTKVLHEFGHGLSCKRYGGECHEMGVMFLVMTPCLYCNVSDSWMLPNKWHRAAIGAAGMYVEVFLASIATFVWWFSEPGLLNHLALQVMFVSSVSTVIFNGNPLLRYDGYYILSDIMEVPNMRQKASSVLHRYMSKYCLGMELPDDPFLPERNQFFFGLYTVASNVYRLFVTASIMLFLNQVFKPYGLQVIGQMIALAGIYGLVVMPIYQLCKFLYVPGRMSQVKRKNVLITASVVAAVIAGIVCVPVPQWVKCPVEVQPRNAESVFVVVPGQLESMLVEPGQQVTRGTKLARVTNLDLLLELSELENEEERLELLSEALNNQRLRAEQGGEVEQTYLEVLQQLKSVQQQLEKKRQQVALIDVPAPIDGTVFPVPDKKNRGGGDNGMLPEWSGSIFDTKNQGANLSTSDIVCQIGNADEMEAVLYIDQDHIELVNPDQEVAIKLDAFPGRTFKGRIAVMGSKEVEFIPPALSTQQGGDLPAITDQETGRLRPQNATFPAQVPLAGVDEELKLGMRGRAKVWVQWEPMGSRLWRYISRTFHFYL</sequence>
<feature type="transmembrane region" description="Helical" evidence="2">
    <location>
        <begin position="435"/>
        <end position="458"/>
    </location>
</feature>
<name>A0A518C720_9BACT</name>
<accession>A0A518C720</accession>
<proteinExistence type="predicted"/>
<feature type="transmembrane region" description="Helical" evidence="2">
    <location>
        <begin position="396"/>
        <end position="415"/>
    </location>
</feature>
<keyword evidence="4" id="KW-1185">Reference proteome</keyword>
<evidence type="ECO:0000313" key="4">
    <source>
        <dbReference type="Proteomes" id="UP000318626"/>
    </source>
</evidence>
<feature type="transmembrane region" description="Helical" evidence="2">
    <location>
        <begin position="154"/>
        <end position="177"/>
    </location>
</feature>
<feature type="transmembrane region" description="Helical" evidence="2">
    <location>
        <begin position="258"/>
        <end position="280"/>
    </location>
</feature>
<dbReference type="PANTHER" id="PTHR13325:SF3">
    <property type="entry name" value="MEMBRANE-BOUND TRANSCRIPTION FACTOR SITE-2 PROTEASE"/>
    <property type="match status" value="1"/>
</dbReference>
<keyword evidence="2" id="KW-0472">Membrane</keyword>
<dbReference type="AlphaFoldDB" id="A0A518C720"/>
<dbReference type="Proteomes" id="UP000318626">
    <property type="component" value="Chromosome"/>
</dbReference>
<organism evidence="3 4">
    <name type="scientific">Bremerella volcania</name>
    <dbReference type="NCBI Taxonomy" id="2527984"/>
    <lineage>
        <taxon>Bacteria</taxon>
        <taxon>Pseudomonadati</taxon>
        <taxon>Planctomycetota</taxon>
        <taxon>Planctomycetia</taxon>
        <taxon>Pirellulales</taxon>
        <taxon>Pirellulaceae</taxon>
        <taxon>Bremerella</taxon>
    </lineage>
</organism>